<evidence type="ECO:0000313" key="7">
    <source>
        <dbReference type="EMBL" id="BAU62009.1"/>
    </source>
</evidence>
<geneLocation type="plasmid" evidence="7">
    <name>pEC404/03-1</name>
</geneLocation>
<reference evidence="7" key="1">
    <citation type="journal article" date="2016" name="Int. J. Med. Microbiol.">
        <title>Genetic relatedness and virulence properties of enteropathogenic Escherichia coli strains of serotype O119:H6 expressing localized adherence or localized and aggregative adherence-like patterns on HeLa cells.</title>
        <authorList>
            <person name="Garcia B.G."/>
            <person name="Ooka T."/>
            <person name="Gotoh Y."/>
            <person name="Vieira M.A.M."/>
            <person name="Yamamoto D."/>
            <person name="Ogura Y."/>
            <person name="Girao D.M."/>
            <person name="Sampaio S.C.F."/>
            <person name="Bonfim Melo A."/>
            <person name="Irino K."/>
            <person name="Hayashi T."/>
            <person name="Gomes T.A.T."/>
        </authorList>
    </citation>
    <scope>NUCLEOTIDE SEQUENCE</scope>
    <source>
        <strain evidence="7">EC404/03</strain>
        <plasmid evidence="7">pEC404/03-1</plasmid>
    </source>
</reference>
<dbReference type="GO" id="GO:0009306">
    <property type="term" value="P:protein secretion"/>
    <property type="evidence" value="ECO:0007669"/>
    <property type="project" value="InterPro"/>
</dbReference>
<dbReference type="RefSeq" id="WP_024235014.1">
    <property type="nucleotide sequence ID" value="NZ_AP014804.1"/>
</dbReference>
<feature type="compositionally biased region" description="Low complexity" evidence="4">
    <location>
        <begin position="222"/>
        <end position="243"/>
    </location>
</feature>
<protein>
    <submittedName>
        <fullName evidence="7">Lipoprotein</fullName>
    </submittedName>
</protein>
<evidence type="ECO:0000256" key="3">
    <source>
        <dbReference type="ARBA" id="ARBA00023136"/>
    </source>
</evidence>
<dbReference type="PANTHER" id="PTHR30332:SF24">
    <property type="entry name" value="SECRETIN GSPD-RELATED"/>
    <property type="match status" value="1"/>
</dbReference>
<keyword evidence="7" id="KW-0449">Lipoprotein</keyword>
<organism evidence="7">
    <name type="scientific">Escherichia coli O119:H6</name>
    <dbReference type="NCBI Taxonomy" id="397448"/>
    <lineage>
        <taxon>Bacteria</taxon>
        <taxon>Pseudomonadati</taxon>
        <taxon>Pseudomonadota</taxon>
        <taxon>Gammaproteobacteria</taxon>
        <taxon>Enterobacterales</taxon>
        <taxon>Enterobacteriaceae</taxon>
        <taxon>Escherichia</taxon>
    </lineage>
</organism>
<feature type="domain" description="Type II/III secretion system secretin-like" evidence="5">
    <location>
        <begin position="376"/>
        <end position="546"/>
    </location>
</feature>
<dbReference type="GO" id="GO:0009297">
    <property type="term" value="P:pilus assembly"/>
    <property type="evidence" value="ECO:0007669"/>
    <property type="project" value="InterPro"/>
</dbReference>
<dbReference type="InterPro" id="IPR011514">
    <property type="entry name" value="Secretin_N_2"/>
</dbReference>
<accession>A0A140JY32</accession>
<proteinExistence type="predicted"/>
<dbReference type="AlphaFoldDB" id="A0A140JY32"/>
<evidence type="ECO:0000256" key="2">
    <source>
        <dbReference type="ARBA" id="ARBA00022729"/>
    </source>
</evidence>
<dbReference type="InterPro" id="IPR004846">
    <property type="entry name" value="T2SS/T3SS_dom"/>
</dbReference>
<keyword evidence="3" id="KW-0472">Membrane</keyword>
<keyword evidence="2" id="KW-0732">Signal</keyword>
<evidence type="ECO:0000259" key="5">
    <source>
        <dbReference type="Pfam" id="PF00263"/>
    </source>
</evidence>
<dbReference type="Pfam" id="PF07655">
    <property type="entry name" value="Secretin_N_2"/>
    <property type="match status" value="1"/>
</dbReference>
<dbReference type="PROSITE" id="PS51257">
    <property type="entry name" value="PROKAR_LIPOPROTEIN"/>
    <property type="match status" value="1"/>
</dbReference>
<keyword evidence="7" id="KW-0614">Plasmid</keyword>
<sequence length="552" mass="58427">MKLGRYSLFLLCPLLASCSGNGFYKDNLGVIDKNILHADTSLLKSKNKEHYKSSDMVSKTDSIYIGNSSFQTYHGEPLPGKLEGVHGIILRSSTPLGFDEVLSMIQDSSGIPIVKHTTKDVISGGVSSKSLAATVAEKMNSATGGKSTDQFDHLLLEVSSEHQLMDVNYQGALSTFLDKVAANYNLYWTYESGRIVFSNEETKRFSISILPGGKYTSKNSISSDSNSSSGNSGSSGSSSSDSGAELKFDSDVDFWKDIENSIKLILGSDGSYSISTSTSSVIVRTSSANMKKINEYINTLNAQLERQVTIDVAIYNVTTTDSSDLAMSLEALLKHNGGVLGSVSTSNFAATSGTPSFTGYLNGNGDSSNQVLLNLLAEKGKVSVVTSASVTTMSGQPVPLKVGNDRTYVSEIGTVLSQSSTSTTASTSTVTSGFLMNLLPQVADDGNILLQYGVTLSELVGSNNGFDQATVNGTVIQLPNVDSTTFVQSSMLRNGNTLVLAGYEKKRNESVDQGVGTTSFKLLGGALNGSASRTVTVICITPRIIDLKASGE</sequence>
<dbReference type="EMBL" id="AP014804">
    <property type="protein sequence ID" value="BAU62009.1"/>
    <property type="molecule type" value="Genomic_DNA"/>
</dbReference>
<dbReference type="Pfam" id="PF00263">
    <property type="entry name" value="Secretin"/>
    <property type="match status" value="1"/>
</dbReference>
<dbReference type="PANTHER" id="PTHR30332">
    <property type="entry name" value="PROBABLE GENERAL SECRETION PATHWAY PROTEIN D"/>
    <property type="match status" value="1"/>
</dbReference>
<feature type="region of interest" description="Disordered" evidence="4">
    <location>
        <begin position="218"/>
        <end position="244"/>
    </location>
</feature>
<evidence type="ECO:0000256" key="4">
    <source>
        <dbReference type="SAM" id="MobiDB-lite"/>
    </source>
</evidence>
<evidence type="ECO:0000259" key="6">
    <source>
        <dbReference type="Pfam" id="PF07655"/>
    </source>
</evidence>
<dbReference type="InterPro" id="IPR050810">
    <property type="entry name" value="Bact_Secretion_Sys_Channel"/>
</dbReference>
<evidence type="ECO:0000256" key="1">
    <source>
        <dbReference type="ARBA" id="ARBA00004370"/>
    </source>
</evidence>
<name>A0A140JY32_ECOLX</name>
<feature type="domain" description="Secretin N-terminal" evidence="6">
    <location>
        <begin position="202"/>
        <end position="278"/>
    </location>
</feature>
<comment type="subcellular location">
    <subcellularLocation>
        <location evidence="1">Membrane</location>
    </subcellularLocation>
</comment>
<gene>
    <name evidence="7" type="primary">bfpB</name>
    <name evidence="7" type="ORF">EPECO119H6_pEC404/03-1-005</name>
</gene>
<dbReference type="GO" id="GO:0019867">
    <property type="term" value="C:outer membrane"/>
    <property type="evidence" value="ECO:0007669"/>
    <property type="project" value="InterPro"/>
</dbReference>